<sequence>MSASQRLLLAVAGALVGALLQQTWQLLALLVVAVAALLCVAALRLASPGWLLRRVALLNVFVALVWLTLPWQWSTGALSWSEAGVQAALHISLRSNIAGLFCIALLAGMNAFEVAAAAARLGMPTRLAQLLLLTVRYLSVLQQTRQQVQRAMQARGFRPRCNWRTVEVLSLQVALILVHALLRAERVAQAMQARGLAQRLREPTQPVEAPGLPARQEWR</sequence>
<name>A0A1S8DJG0_9GAMM</name>
<feature type="transmembrane region" description="Helical" evidence="7">
    <location>
        <begin position="28"/>
        <end position="46"/>
    </location>
</feature>
<evidence type="ECO:0000256" key="2">
    <source>
        <dbReference type="ARBA" id="ARBA00008564"/>
    </source>
</evidence>
<keyword evidence="4 7" id="KW-0812">Transmembrane</keyword>
<keyword evidence="9" id="KW-1185">Reference proteome</keyword>
<dbReference type="Proteomes" id="UP000242847">
    <property type="component" value="Unassembled WGS sequence"/>
</dbReference>
<dbReference type="GO" id="GO:0005886">
    <property type="term" value="C:plasma membrane"/>
    <property type="evidence" value="ECO:0007669"/>
    <property type="project" value="UniProtKB-ARBA"/>
</dbReference>
<dbReference type="InterPro" id="IPR003339">
    <property type="entry name" value="ABC/ECF_trnsptr_transmembrane"/>
</dbReference>
<proteinExistence type="inferred from homology"/>
<gene>
    <name evidence="8" type="ORF">BXT89_06375</name>
</gene>
<comment type="caution">
    <text evidence="8">The sequence shown here is derived from an EMBL/GenBank/DDBJ whole genome shotgun (WGS) entry which is preliminary data.</text>
</comment>
<dbReference type="PANTHER" id="PTHR34857:SF2">
    <property type="entry name" value="SLL0384 PROTEIN"/>
    <property type="match status" value="1"/>
</dbReference>
<evidence type="ECO:0000256" key="7">
    <source>
        <dbReference type="SAM" id="Phobius"/>
    </source>
</evidence>
<keyword evidence="6 7" id="KW-0472">Membrane</keyword>
<evidence type="ECO:0000313" key="9">
    <source>
        <dbReference type="Proteomes" id="UP000242847"/>
    </source>
</evidence>
<evidence type="ECO:0000256" key="4">
    <source>
        <dbReference type="ARBA" id="ARBA00022692"/>
    </source>
</evidence>
<dbReference type="STRING" id="254161.SAMN05216256_10915"/>
<protein>
    <recommendedName>
        <fullName evidence="10">Cobalt ECF transporter T component CbiQ</fullName>
    </recommendedName>
</protein>
<evidence type="ECO:0000256" key="3">
    <source>
        <dbReference type="ARBA" id="ARBA00022475"/>
    </source>
</evidence>
<comment type="similarity">
    <text evidence="2">Belongs to the CbiQ family.</text>
</comment>
<evidence type="ECO:0008006" key="10">
    <source>
        <dbReference type="Google" id="ProtNLM"/>
    </source>
</evidence>
<feature type="transmembrane region" description="Helical" evidence="7">
    <location>
        <begin position="55"/>
        <end position="73"/>
    </location>
</feature>
<dbReference type="Pfam" id="PF02361">
    <property type="entry name" value="CbiQ"/>
    <property type="match status" value="1"/>
</dbReference>
<organism evidence="8 9">
    <name type="scientific">Halopseudomonas pachastrellae</name>
    <dbReference type="NCBI Taxonomy" id="254161"/>
    <lineage>
        <taxon>Bacteria</taxon>
        <taxon>Pseudomonadati</taxon>
        <taxon>Pseudomonadota</taxon>
        <taxon>Gammaproteobacteria</taxon>
        <taxon>Pseudomonadales</taxon>
        <taxon>Pseudomonadaceae</taxon>
        <taxon>Halopseudomonas</taxon>
    </lineage>
</organism>
<dbReference type="InterPro" id="IPR051611">
    <property type="entry name" value="ECF_transporter_component"/>
</dbReference>
<evidence type="ECO:0000256" key="6">
    <source>
        <dbReference type="ARBA" id="ARBA00023136"/>
    </source>
</evidence>
<accession>A0A1S8DJG0</accession>
<reference evidence="8 9" key="1">
    <citation type="submission" date="2017-01" db="EMBL/GenBank/DDBJ databases">
        <title>Draft genome sequence of Pseudomonas pachastrellae type strain CCUG 46540T from a deep sea.</title>
        <authorList>
            <person name="Gomila M."/>
            <person name="Mulet M."/>
            <person name="Lalucat J."/>
            <person name="Garcia-Valdes E."/>
        </authorList>
    </citation>
    <scope>NUCLEOTIDE SEQUENCE [LARGE SCALE GENOMIC DNA]</scope>
    <source>
        <strain evidence="8 9">CCUG 46540</strain>
    </source>
</reference>
<dbReference type="AlphaFoldDB" id="A0A1S8DJG0"/>
<evidence type="ECO:0000256" key="1">
    <source>
        <dbReference type="ARBA" id="ARBA00004141"/>
    </source>
</evidence>
<keyword evidence="5 7" id="KW-1133">Transmembrane helix</keyword>
<dbReference type="PANTHER" id="PTHR34857">
    <property type="entry name" value="SLL0384 PROTEIN"/>
    <property type="match status" value="1"/>
</dbReference>
<comment type="subcellular location">
    <subcellularLocation>
        <location evidence="1">Membrane</location>
        <topology evidence="1">Multi-pass membrane protein</topology>
    </subcellularLocation>
</comment>
<dbReference type="CDD" id="cd16914">
    <property type="entry name" value="EcfT"/>
    <property type="match status" value="1"/>
</dbReference>
<evidence type="ECO:0000313" key="8">
    <source>
        <dbReference type="EMBL" id="ONM44750.1"/>
    </source>
</evidence>
<keyword evidence="3" id="KW-1003">Cell membrane</keyword>
<dbReference type="EMBL" id="MUBC01000010">
    <property type="protein sequence ID" value="ONM44750.1"/>
    <property type="molecule type" value="Genomic_DNA"/>
</dbReference>
<evidence type="ECO:0000256" key="5">
    <source>
        <dbReference type="ARBA" id="ARBA00022989"/>
    </source>
</evidence>
<feature type="transmembrane region" description="Helical" evidence="7">
    <location>
        <begin position="97"/>
        <end position="119"/>
    </location>
</feature>
<dbReference type="RefSeq" id="WP_169847244.1">
    <property type="nucleotide sequence ID" value="NZ_FOUD01000009.1"/>
</dbReference>